<accession>M7BCA2</accession>
<dbReference type="EMBL" id="KB528245">
    <property type="protein sequence ID" value="EMP35586.1"/>
    <property type="molecule type" value="Genomic_DNA"/>
</dbReference>
<proteinExistence type="predicted"/>
<gene>
    <name evidence="1" type="ORF">UY3_07204</name>
</gene>
<evidence type="ECO:0000313" key="1">
    <source>
        <dbReference type="EMBL" id="EMP35586.1"/>
    </source>
</evidence>
<organism evidence="1 2">
    <name type="scientific">Chelonia mydas</name>
    <name type="common">Green sea-turtle</name>
    <name type="synonym">Chelonia agassizi</name>
    <dbReference type="NCBI Taxonomy" id="8469"/>
    <lineage>
        <taxon>Eukaryota</taxon>
        <taxon>Metazoa</taxon>
        <taxon>Chordata</taxon>
        <taxon>Craniata</taxon>
        <taxon>Vertebrata</taxon>
        <taxon>Euteleostomi</taxon>
        <taxon>Archelosauria</taxon>
        <taxon>Testudinata</taxon>
        <taxon>Testudines</taxon>
        <taxon>Cryptodira</taxon>
        <taxon>Durocryptodira</taxon>
        <taxon>Americhelydia</taxon>
        <taxon>Chelonioidea</taxon>
        <taxon>Cheloniidae</taxon>
        <taxon>Chelonia</taxon>
    </lineage>
</organism>
<protein>
    <submittedName>
        <fullName evidence="1">Uncharacterized protein</fullName>
    </submittedName>
</protein>
<dbReference type="AlphaFoldDB" id="M7BCA2"/>
<sequence length="71" mass="8040">MGELPWSTCRREDGQVNCCHSPVNSAYTSHSSGVPELMGEGLIYRVFARRDKSTEWINRSGGKCRYAMKEL</sequence>
<reference evidence="2" key="1">
    <citation type="journal article" date="2013" name="Nat. Genet.">
        <title>The draft genomes of soft-shell turtle and green sea turtle yield insights into the development and evolution of the turtle-specific body plan.</title>
        <authorList>
            <person name="Wang Z."/>
            <person name="Pascual-Anaya J."/>
            <person name="Zadissa A."/>
            <person name="Li W."/>
            <person name="Niimura Y."/>
            <person name="Huang Z."/>
            <person name="Li C."/>
            <person name="White S."/>
            <person name="Xiong Z."/>
            <person name="Fang D."/>
            <person name="Wang B."/>
            <person name="Ming Y."/>
            <person name="Chen Y."/>
            <person name="Zheng Y."/>
            <person name="Kuraku S."/>
            <person name="Pignatelli M."/>
            <person name="Herrero J."/>
            <person name="Beal K."/>
            <person name="Nozawa M."/>
            <person name="Li Q."/>
            <person name="Wang J."/>
            <person name="Zhang H."/>
            <person name="Yu L."/>
            <person name="Shigenobu S."/>
            <person name="Wang J."/>
            <person name="Liu J."/>
            <person name="Flicek P."/>
            <person name="Searle S."/>
            <person name="Wang J."/>
            <person name="Kuratani S."/>
            <person name="Yin Y."/>
            <person name="Aken B."/>
            <person name="Zhang G."/>
            <person name="Irie N."/>
        </authorList>
    </citation>
    <scope>NUCLEOTIDE SEQUENCE [LARGE SCALE GENOMIC DNA]</scope>
</reference>
<keyword evidence="2" id="KW-1185">Reference proteome</keyword>
<evidence type="ECO:0000313" key="2">
    <source>
        <dbReference type="Proteomes" id="UP000031443"/>
    </source>
</evidence>
<dbReference type="Proteomes" id="UP000031443">
    <property type="component" value="Unassembled WGS sequence"/>
</dbReference>
<name>M7BCA2_CHEMY</name>